<dbReference type="Gene3D" id="3.40.1180.10">
    <property type="entry name" value="Decaprenyl diphosphate synthase-like"/>
    <property type="match status" value="2"/>
</dbReference>
<dbReference type="GO" id="GO:0045547">
    <property type="term" value="F:ditrans,polycis-polyprenyl diphosphate synthase [(2E,6E)-farnesyl diphosphate specific] activity"/>
    <property type="evidence" value="ECO:0007669"/>
    <property type="project" value="TreeGrafter"/>
</dbReference>
<dbReference type="Pfam" id="PF01255">
    <property type="entry name" value="Prenyltransf"/>
    <property type="match status" value="2"/>
</dbReference>
<dbReference type="SUPFAM" id="SSF64005">
    <property type="entry name" value="Undecaprenyl diphosphate synthase"/>
    <property type="match status" value="1"/>
</dbReference>
<evidence type="ECO:0000256" key="1">
    <source>
        <dbReference type="ARBA" id="ARBA00005432"/>
    </source>
</evidence>
<accession>L2GTW9</accession>
<feature type="transmembrane region" description="Helical" evidence="3">
    <location>
        <begin position="21"/>
        <end position="40"/>
    </location>
</feature>
<dbReference type="HOGENOM" id="CLU_1165579_0_0_1"/>
<evidence type="ECO:0000313" key="5">
    <source>
        <dbReference type="Proteomes" id="UP000011081"/>
    </source>
</evidence>
<dbReference type="VEuPathDB" id="MicrosporidiaDB:VCUG_01774"/>
<dbReference type="STRING" id="948595.L2GTW9"/>
<dbReference type="InterPro" id="IPR036424">
    <property type="entry name" value="UPP_synth-like_sf"/>
</dbReference>
<dbReference type="PANTHER" id="PTHR10291:SF43">
    <property type="entry name" value="DEHYDRODOLICHYL DIPHOSPHATE SYNTHASE COMPLEX SUBUNIT DHDDS"/>
    <property type="match status" value="1"/>
</dbReference>
<evidence type="ECO:0000313" key="4">
    <source>
        <dbReference type="EMBL" id="ELA46748.2"/>
    </source>
</evidence>
<sequence>MTTKGRSMTGNLYLITRIKNALYLFIVVMLEYVINSWLLIQILRIIPVPTTKSDHKIAFILDGNRRYARARNLTLKEGKKRGLLNLKRILTYIGHTNIKEVSVYAYSFQNFRKRDRVELDSIFELLRSERMEGLDYQLRFHGSLELLKPAERKILKALESNTKFKRKRLNICILYSGLVEKKPYFDRPNILVRTGNQRRLSDFLLLHCANGCNLNFLDRMWPEFEVWQLYLLLVKYSLESQIVD</sequence>
<dbReference type="GO" id="GO:0005811">
    <property type="term" value="C:lipid droplet"/>
    <property type="evidence" value="ECO:0007669"/>
    <property type="project" value="TreeGrafter"/>
</dbReference>
<gene>
    <name evidence="4" type="ORF">VCUG_01774</name>
</gene>
<dbReference type="EMBL" id="GL877434">
    <property type="protein sequence ID" value="ELA46748.2"/>
    <property type="molecule type" value="Genomic_DNA"/>
</dbReference>
<proteinExistence type="inferred from homology"/>
<dbReference type="Proteomes" id="UP000011081">
    <property type="component" value="Unassembled WGS sequence"/>
</dbReference>
<dbReference type="PANTHER" id="PTHR10291">
    <property type="entry name" value="DEHYDRODOLICHYL DIPHOSPHATE SYNTHASE FAMILY MEMBER"/>
    <property type="match status" value="1"/>
</dbReference>
<evidence type="ECO:0000256" key="2">
    <source>
        <dbReference type="ARBA" id="ARBA00022679"/>
    </source>
</evidence>
<dbReference type="OrthoDB" id="2191730at2759"/>
<dbReference type="GO" id="GO:0016094">
    <property type="term" value="P:polyprenol biosynthetic process"/>
    <property type="evidence" value="ECO:0007669"/>
    <property type="project" value="TreeGrafter"/>
</dbReference>
<reference evidence="5" key="1">
    <citation type="submission" date="2011-03" db="EMBL/GenBank/DDBJ databases">
        <title>The genome sequence of Vavraia culicis strain floridensis.</title>
        <authorList>
            <consortium name="The Broad Institute Genome Sequencing Platform"/>
            <person name="Cuomo C."/>
            <person name="Becnel J."/>
            <person name="Sanscrainte N."/>
            <person name="Young S.K."/>
            <person name="Zeng Q."/>
            <person name="Gargeya S."/>
            <person name="Fitzgerald M."/>
            <person name="Haas B."/>
            <person name="Abouelleil A."/>
            <person name="Alvarado L."/>
            <person name="Arachchi H.M."/>
            <person name="Berlin A."/>
            <person name="Chapman S.B."/>
            <person name="Gearin G."/>
            <person name="Goldberg J."/>
            <person name="Griggs A."/>
            <person name="Gujja S."/>
            <person name="Hansen M."/>
            <person name="Heiman D."/>
            <person name="Howarth C."/>
            <person name="Larimer J."/>
            <person name="Lui A."/>
            <person name="MacDonald P.J.P."/>
            <person name="McCowen C."/>
            <person name="Montmayeur A."/>
            <person name="Murphy C."/>
            <person name="Neiman D."/>
            <person name="Pearson M."/>
            <person name="Priest M."/>
            <person name="Roberts A."/>
            <person name="Saif S."/>
            <person name="Shea T."/>
            <person name="Sisk P."/>
            <person name="Stolte C."/>
            <person name="Sykes S."/>
            <person name="Wortman J."/>
            <person name="Nusbaum C."/>
            <person name="Birren B."/>
        </authorList>
    </citation>
    <scope>NUCLEOTIDE SEQUENCE [LARGE SCALE GENOMIC DNA]</scope>
    <source>
        <strain evidence="5">floridensis</strain>
    </source>
</reference>
<dbReference type="InParanoid" id="L2GTW9"/>
<keyword evidence="3" id="KW-0472">Membrane</keyword>
<organism evidence="4 5">
    <name type="scientific">Vavraia culicis (isolate floridensis)</name>
    <name type="common">Microsporidian parasite</name>
    <dbReference type="NCBI Taxonomy" id="948595"/>
    <lineage>
        <taxon>Eukaryota</taxon>
        <taxon>Fungi</taxon>
        <taxon>Fungi incertae sedis</taxon>
        <taxon>Microsporidia</taxon>
        <taxon>Pleistophoridae</taxon>
        <taxon>Vavraia</taxon>
    </lineage>
</organism>
<keyword evidence="2 4" id="KW-0808">Transferase</keyword>
<name>L2GTW9_VAVCU</name>
<evidence type="ECO:0000256" key="3">
    <source>
        <dbReference type="SAM" id="Phobius"/>
    </source>
</evidence>
<dbReference type="InterPro" id="IPR001441">
    <property type="entry name" value="UPP_synth-like"/>
</dbReference>
<protein>
    <submittedName>
        <fullName evidence="4">Di-trans,poly-cis-decaprenylcistransferase</fullName>
    </submittedName>
</protein>
<keyword evidence="5" id="KW-1185">Reference proteome</keyword>
<dbReference type="AlphaFoldDB" id="L2GTW9"/>
<dbReference type="GO" id="GO:0016020">
    <property type="term" value="C:membrane"/>
    <property type="evidence" value="ECO:0007669"/>
    <property type="project" value="TreeGrafter"/>
</dbReference>
<keyword evidence="3" id="KW-0812">Transmembrane</keyword>
<dbReference type="GO" id="GO:1904423">
    <property type="term" value="C:dehydrodolichyl diphosphate synthase complex"/>
    <property type="evidence" value="ECO:0007669"/>
    <property type="project" value="TreeGrafter"/>
</dbReference>
<dbReference type="OMA" id="TKGQPDP"/>
<dbReference type="GeneID" id="19879647"/>
<dbReference type="FunCoup" id="L2GTW9">
    <property type="interactions" value="134"/>
</dbReference>
<dbReference type="GO" id="GO:0005783">
    <property type="term" value="C:endoplasmic reticulum"/>
    <property type="evidence" value="ECO:0007669"/>
    <property type="project" value="TreeGrafter"/>
</dbReference>
<comment type="similarity">
    <text evidence="1">Belongs to the UPP synthase family.</text>
</comment>
<keyword evidence="3" id="KW-1133">Transmembrane helix</keyword>
<dbReference type="RefSeq" id="XP_008074767.1">
    <property type="nucleotide sequence ID" value="XM_008076576.1"/>
</dbReference>